<dbReference type="Proteomes" id="UP000305729">
    <property type="component" value="Chromosome 2"/>
</dbReference>
<accession>A0A5S3US42</accession>
<protein>
    <submittedName>
        <fullName evidence="1">Uncharacterized protein</fullName>
    </submittedName>
</protein>
<organism evidence="1 2">
    <name type="scientific">Pseudoalteromonas rubra</name>
    <dbReference type="NCBI Taxonomy" id="43658"/>
    <lineage>
        <taxon>Bacteria</taxon>
        <taxon>Pseudomonadati</taxon>
        <taxon>Pseudomonadota</taxon>
        <taxon>Gammaproteobacteria</taxon>
        <taxon>Alteromonadales</taxon>
        <taxon>Pseudoalteromonadaceae</taxon>
        <taxon>Pseudoalteromonas</taxon>
    </lineage>
</organism>
<dbReference type="Gene3D" id="3.30.160.660">
    <property type="match status" value="1"/>
</dbReference>
<name>A0A5S3US42_9GAMM</name>
<dbReference type="PANTHER" id="PTHR37809">
    <property type="entry name" value="RIBOSOMAL PROTEIN S12 METHYLTHIOTRANSFERASE ACCESSORY FACTOR YCAO"/>
    <property type="match status" value="1"/>
</dbReference>
<gene>
    <name evidence="1" type="ORF">CWC22_021220</name>
</gene>
<dbReference type="EMBL" id="CP045430">
    <property type="protein sequence ID" value="QPB85534.1"/>
    <property type="molecule type" value="Genomic_DNA"/>
</dbReference>
<reference evidence="1 2" key="1">
    <citation type="submission" date="2019-10" db="EMBL/GenBank/DDBJ databases">
        <title>Pseudoalteromonas rubra S4059.</title>
        <authorList>
            <person name="Paulsen S."/>
            <person name="Wang X."/>
        </authorList>
    </citation>
    <scope>NUCLEOTIDE SEQUENCE [LARGE SCALE GENOMIC DNA]</scope>
    <source>
        <strain evidence="1 2">S4059</strain>
    </source>
</reference>
<sequence length="636" mass="72864">MKHYSIKPEAFLFKEDKNLYIIHNDREYLIPLKALSDLQITENGIRVECSDVEKMLLGSDLISEQDTRSYKPETFLTGINLTSLSTSALTSQICINTFDIIANEITDPRIDELVMNHEITRVIIPTTQLPQVIIGRNKAEMLRLINTSREIYLNTRPLRRRLFKKGVDFTRDLKVSHESLNKLICISSYGWSYVSESDALKTWSPVKKFIPDQDKVVNKHSGFRVVNKEETLKNIEVIVDPIFGCLCFHGKINNNTDKDGSKTYFSTFCEHPVDSDSISNESLYYTAMGKGIDDKQSKVSSLCEAIERMSSNFDDSINAIEAKQSELENCLKLAELTPFSQAQYKKFAQRIAQGTQSIYEVEEYLDQPIHWTKCKDLFDQEYWVPINFVYKNTPYPSRFVKFYHNGGAAGNSVEEALLQGTLELIERDAVAIWWYNKSIVPRLSLDDLGEELISQIELFFGQKYNLWLLDLTSDIGIPVVAAISLNTENSEVTLSFGCHLDLIIAKQRAITELFQVHEIKDINTSPFSFSDIKLESYIIGSPEKKNTEISLRYNFKSISDSLNFIVNKLRRVGVNLYYVDQSKDNLPLYAVKVIAPNLCHFFPYLGSERLYTVPVKMGFIEKARNESELNKLELLI</sequence>
<dbReference type="AlphaFoldDB" id="A0A5S3US42"/>
<proteinExistence type="predicted"/>
<dbReference type="PANTHER" id="PTHR37809:SF1">
    <property type="entry name" value="RIBOSOMAL PROTEIN S12 METHYLTHIOTRANSFERASE ACCESSORY FACTOR YCAO"/>
    <property type="match status" value="1"/>
</dbReference>
<dbReference type="InterPro" id="IPR003776">
    <property type="entry name" value="YcaO-like_dom"/>
</dbReference>
<dbReference type="RefSeq" id="WP_138539263.1">
    <property type="nucleotide sequence ID" value="NZ_CP045430.1"/>
</dbReference>
<evidence type="ECO:0000313" key="1">
    <source>
        <dbReference type="EMBL" id="QPB85534.1"/>
    </source>
</evidence>
<evidence type="ECO:0000313" key="2">
    <source>
        <dbReference type="Proteomes" id="UP000305729"/>
    </source>
</evidence>
<dbReference type="Gene3D" id="3.30.1330.230">
    <property type="match status" value="1"/>
</dbReference>
<dbReference type="NCBIfam" id="TIGR00702">
    <property type="entry name" value="YcaO-type kinase domain"/>
    <property type="match status" value="1"/>
</dbReference>
<dbReference type="Gene3D" id="3.30.40.250">
    <property type="match status" value="1"/>
</dbReference>
<dbReference type="Pfam" id="PF02624">
    <property type="entry name" value="YcaO"/>
    <property type="match status" value="1"/>
</dbReference>
<dbReference type="PROSITE" id="PS51664">
    <property type="entry name" value="YCAO"/>
    <property type="match status" value="1"/>
</dbReference>